<reference evidence="1 2" key="4">
    <citation type="journal article" date="2018" name="Environ. Microbiol. Rep.">
        <title>Phylogenetic distribution of roseobacticides in the Roseobacter group and their effect on microalgae.</title>
        <authorList>
            <person name="Sonnenschein E.C."/>
            <person name="Phippen C.B."/>
            <person name="Bentzon-Tilia M."/>
            <person name="Rasmussen S.A."/>
            <person name="Nielsen K.F."/>
            <person name="Gram L."/>
        </authorList>
    </citation>
    <scope>NUCLEOTIDE SEQUENCE [LARGE SCALE GENOMIC DNA]</scope>
    <source>
        <strain evidence="1 2">P36</strain>
    </source>
</reference>
<accession>A0ABN5DJW3</accession>
<dbReference type="Gene3D" id="2.60.40.1890">
    <property type="entry name" value="PCu(A)C copper chaperone"/>
    <property type="match status" value="1"/>
</dbReference>
<dbReference type="InterPro" id="IPR036182">
    <property type="entry name" value="PCuAC_sf"/>
</dbReference>
<dbReference type="SUPFAM" id="SSF110087">
    <property type="entry name" value="DR1885-like metal-binding protein"/>
    <property type="match status" value="1"/>
</dbReference>
<reference evidence="1 2" key="2">
    <citation type="journal article" date="2017" name="Genome Biol. Evol.">
        <title>Trajectories and Drivers of Genome Evolution in Surface-Associated Marine Phaeobacter.</title>
        <authorList>
            <person name="Freese H.M."/>
            <person name="Sikorski J."/>
            <person name="Bunk B."/>
            <person name="Scheuner C."/>
            <person name="Meier-Kolthoff J.P."/>
            <person name="Sproer C."/>
            <person name="Gram L."/>
            <person name="Overmann J."/>
        </authorList>
    </citation>
    <scope>NUCLEOTIDE SEQUENCE [LARGE SCALE GENOMIC DNA]</scope>
    <source>
        <strain evidence="1 2">P36</strain>
    </source>
</reference>
<evidence type="ECO:0008006" key="3">
    <source>
        <dbReference type="Google" id="ProtNLM"/>
    </source>
</evidence>
<reference evidence="1 2" key="1">
    <citation type="journal article" date="2017" name="Front. Microbiol.">
        <title>Phaeobacter piscinae sp. nov., a species of the Roseobacter group and potential aquaculture probiont.</title>
        <authorList>
            <person name="Sonnenschein E.C."/>
            <person name="Phippen C.B.W."/>
            <person name="Nielsen K.F."/>
            <person name="Mateiu R.V."/>
            <person name="Melchiorsen J."/>
            <person name="Gram L."/>
            <person name="Overmann J."/>
            <person name="Freese H.M."/>
        </authorList>
    </citation>
    <scope>NUCLEOTIDE SEQUENCE [LARGE SCALE GENOMIC DNA]</scope>
    <source>
        <strain evidence="1 2">P36</strain>
    </source>
</reference>
<dbReference type="PROSITE" id="PS51257">
    <property type="entry name" value="PROKAR_LIPOPROTEIN"/>
    <property type="match status" value="1"/>
</dbReference>
<evidence type="ECO:0000313" key="2">
    <source>
        <dbReference type="Proteomes" id="UP000218891"/>
    </source>
</evidence>
<dbReference type="Proteomes" id="UP000218891">
    <property type="component" value="Chromosome"/>
</dbReference>
<evidence type="ECO:0000313" key="1">
    <source>
        <dbReference type="EMBL" id="ATG35874.1"/>
    </source>
</evidence>
<gene>
    <name evidence="1" type="ORF">PhaeoP36_01732</name>
</gene>
<dbReference type="EMBL" id="CP010643">
    <property type="protein sequence ID" value="ATG35874.1"/>
    <property type="molecule type" value="Genomic_DNA"/>
</dbReference>
<sequence>MNRGLWEALGTIFLSVGCLSQSARADGLPTFEEAFHGVAIENVQVYQAKESQNSSVNFVIENASYRDVYFERISSDVSAGGELFYGDTYGERILEGGLTILREETLDLSSSHIGARLTGLTSHLAPGDHLTLRLFFRTGQVKVTTHVTPRLRAVP</sequence>
<proteinExistence type="predicted"/>
<reference evidence="1 2" key="3">
    <citation type="journal article" date="2017" name="Int. J. Syst. Evol. Microbiol.">
        <title>Adaptation of Surface-Associated Bacteria to the Open Ocean: A Genomically Distinct Subpopulation of Phaeobacter gallaeciensis Colonizes Pacific Mesozooplankton.</title>
        <authorList>
            <person name="Freese H.M."/>
            <person name="Methner A."/>
            <person name="Overmann J."/>
        </authorList>
    </citation>
    <scope>NUCLEOTIDE SEQUENCE [LARGE SCALE GENOMIC DNA]</scope>
    <source>
        <strain evidence="1 2">P36</strain>
    </source>
</reference>
<name>A0ABN5DJW3_9RHOB</name>
<protein>
    <recommendedName>
        <fullName evidence="3">Copper chaperone PCu(A)C</fullName>
    </recommendedName>
</protein>
<organism evidence="1 2">
    <name type="scientific">Phaeobacter piscinae</name>
    <dbReference type="NCBI Taxonomy" id="1580596"/>
    <lineage>
        <taxon>Bacteria</taxon>
        <taxon>Pseudomonadati</taxon>
        <taxon>Pseudomonadota</taxon>
        <taxon>Alphaproteobacteria</taxon>
        <taxon>Rhodobacterales</taxon>
        <taxon>Roseobacteraceae</taxon>
        <taxon>Phaeobacter</taxon>
    </lineage>
</organism>
<keyword evidence="2" id="KW-1185">Reference proteome</keyword>